<evidence type="ECO:0000313" key="2">
    <source>
        <dbReference type="EMBL" id="WEX91038.1"/>
    </source>
</evidence>
<dbReference type="SUPFAM" id="SSF51735">
    <property type="entry name" value="NAD(P)-binding Rossmann-fold domains"/>
    <property type="match status" value="1"/>
</dbReference>
<name>A0ABY8DJE8_9HYPH</name>
<dbReference type="InterPro" id="IPR002347">
    <property type="entry name" value="SDR_fam"/>
</dbReference>
<proteinExistence type="inferred from homology"/>
<protein>
    <submittedName>
        <fullName evidence="2">SDR family oxidoreductase</fullName>
    </submittedName>
</protein>
<dbReference type="PROSITE" id="PS00061">
    <property type="entry name" value="ADH_SHORT"/>
    <property type="match status" value="1"/>
</dbReference>
<dbReference type="InterPro" id="IPR020904">
    <property type="entry name" value="Sc_DH/Rdtase_CS"/>
</dbReference>
<dbReference type="CDD" id="cd05233">
    <property type="entry name" value="SDR_c"/>
    <property type="match status" value="1"/>
</dbReference>
<dbReference type="PRINTS" id="PR00081">
    <property type="entry name" value="GDHRDH"/>
</dbReference>
<dbReference type="PANTHER" id="PTHR42760">
    <property type="entry name" value="SHORT-CHAIN DEHYDROGENASES/REDUCTASES FAMILY MEMBER"/>
    <property type="match status" value="1"/>
</dbReference>
<dbReference type="EMBL" id="CP120374">
    <property type="protein sequence ID" value="WEX91038.1"/>
    <property type="molecule type" value="Genomic_DNA"/>
</dbReference>
<dbReference type="PRINTS" id="PR00080">
    <property type="entry name" value="SDRFAMILY"/>
</dbReference>
<comment type="similarity">
    <text evidence="1">Belongs to the short-chain dehydrogenases/reductases (SDR) family.</text>
</comment>
<reference evidence="2 3" key="1">
    <citation type="submission" date="2023-03" db="EMBL/GenBank/DDBJ databases">
        <authorList>
            <person name="Kaur S."/>
            <person name="Espinosa-Saiz D."/>
            <person name="Velazquez E."/>
            <person name="Menendez E."/>
            <person name="diCenzo G.C."/>
        </authorList>
    </citation>
    <scope>NUCLEOTIDE SEQUENCE [LARGE SCALE GENOMIC DNA]</scope>
    <source>
        <strain evidence="2 3">LMG 24692</strain>
    </source>
</reference>
<organism evidence="2 3">
    <name type="scientific">Sinorhizobium garamanticum</name>
    <dbReference type="NCBI Taxonomy" id="680247"/>
    <lineage>
        <taxon>Bacteria</taxon>
        <taxon>Pseudomonadati</taxon>
        <taxon>Pseudomonadota</taxon>
        <taxon>Alphaproteobacteria</taxon>
        <taxon>Hyphomicrobiales</taxon>
        <taxon>Rhizobiaceae</taxon>
        <taxon>Sinorhizobium/Ensifer group</taxon>
        <taxon>Sinorhizobium</taxon>
    </lineage>
</organism>
<dbReference type="Pfam" id="PF13561">
    <property type="entry name" value="adh_short_C2"/>
    <property type="match status" value="1"/>
</dbReference>
<dbReference type="InterPro" id="IPR036291">
    <property type="entry name" value="NAD(P)-bd_dom_sf"/>
</dbReference>
<accession>A0ABY8DJE8</accession>
<sequence>MTEPNSAGVVRRLTGRRIIVTGAASGIGRATAELFAAEGAVVACLDRDAAAAEVANAIGGYPVAADITDEGDVARATNLIQDRLKGIDGLVNAAGIMATGSVEDMPVALWRKIIDVNLIGTYLVTKSCVPLLRRNESSTIVNIASAQGLLPNVADHTAYAASKGGVVNLSRALAAELSPQIRVNAVCPGMVDTPMAVGNGGKAANYAMKRVARPDEIASAILFLTSEDSSYVTGAALAVDGGRSFH</sequence>
<dbReference type="Proteomes" id="UP001229355">
    <property type="component" value="Chromosome 2"/>
</dbReference>
<gene>
    <name evidence="2" type="ORF">PZN02_004643</name>
</gene>
<evidence type="ECO:0000313" key="3">
    <source>
        <dbReference type="Proteomes" id="UP001229355"/>
    </source>
</evidence>
<dbReference type="RefSeq" id="WP_280663002.1">
    <property type="nucleotide sequence ID" value="NZ_CP120374.1"/>
</dbReference>
<dbReference type="Gene3D" id="3.40.50.720">
    <property type="entry name" value="NAD(P)-binding Rossmann-like Domain"/>
    <property type="match status" value="1"/>
</dbReference>
<evidence type="ECO:0000256" key="1">
    <source>
        <dbReference type="ARBA" id="ARBA00006484"/>
    </source>
</evidence>
<keyword evidence="3" id="KW-1185">Reference proteome</keyword>